<dbReference type="PANTHER" id="PTHR37808:SF3">
    <property type="entry name" value="SPORE GERMINATION PROTEIN GERPA-RELATED"/>
    <property type="match status" value="1"/>
</dbReference>
<sequence length="73" mass="7764">MPGFVGAVQIITMGSSAVFHIGDVFQINPISNSKTFAGAGSFNTGDQIRVTNEYSATNTYDSDGVDQPMLFNL</sequence>
<gene>
    <name evidence="1" type="primary">gerPA</name>
    <name evidence="1" type="ORF">NCTC4824_02998</name>
</gene>
<dbReference type="EMBL" id="LS483476">
    <property type="protein sequence ID" value="SQI60900.1"/>
    <property type="molecule type" value="Genomic_DNA"/>
</dbReference>
<dbReference type="KEGG" id="blen:NCTC4824_02998"/>
<dbReference type="InterPro" id="IPR019618">
    <property type="entry name" value="Spore_germination_GerPA"/>
</dbReference>
<dbReference type="PANTHER" id="PTHR37808">
    <property type="entry name" value="SPORE GERMINATION PROTEIN-LIKE PROTEIN YDZR-RELATED"/>
    <property type="match status" value="1"/>
</dbReference>
<name>A0A2X4WTE0_LEDLE</name>
<dbReference type="Pfam" id="PF10676">
    <property type="entry name" value="gerPA"/>
    <property type="match status" value="1"/>
</dbReference>
<protein>
    <submittedName>
        <fullName evidence="1">Spore germination protein GerPA</fullName>
    </submittedName>
</protein>
<dbReference type="STRING" id="1348624.GCA_001591545_02046"/>
<organism evidence="1 2">
    <name type="scientific">Lederbergia lenta</name>
    <name type="common">Bacillus lentus</name>
    <dbReference type="NCBI Taxonomy" id="1467"/>
    <lineage>
        <taxon>Bacteria</taxon>
        <taxon>Bacillati</taxon>
        <taxon>Bacillota</taxon>
        <taxon>Bacilli</taxon>
        <taxon>Bacillales</taxon>
        <taxon>Bacillaceae</taxon>
        <taxon>Lederbergia</taxon>
    </lineage>
</organism>
<evidence type="ECO:0000313" key="1">
    <source>
        <dbReference type="EMBL" id="SQI60900.1"/>
    </source>
</evidence>
<reference evidence="1 2" key="1">
    <citation type="submission" date="2018-06" db="EMBL/GenBank/DDBJ databases">
        <authorList>
            <consortium name="Pathogen Informatics"/>
            <person name="Doyle S."/>
        </authorList>
    </citation>
    <scope>NUCLEOTIDE SEQUENCE [LARGE SCALE GENOMIC DNA]</scope>
    <source>
        <strain evidence="1 2">NCTC4824</strain>
    </source>
</reference>
<keyword evidence="2" id="KW-1185">Reference proteome</keyword>
<evidence type="ECO:0000313" key="2">
    <source>
        <dbReference type="Proteomes" id="UP000249134"/>
    </source>
</evidence>
<accession>A0A2X4WTE0</accession>
<dbReference type="AlphaFoldDB" id="A0A2X4WTE0"/>
<dbReference type="RefSeq" id="WP_066140579.1">
    <property type="nucleotide sequence ID" value="NZ_CBCSGM010000001.1"/>
</dbReference>
<dbReference type="Proteomes" id="UP000249134">
    <property type="component" value="Chromosome 1"/>
</dbReference>
<proteinExistence type="predicted"/>